<dbReference type="InterPro" id="IPR011697">
    <property type="entry name" value="Peptidase_C26"/>
</dbReference>
<dbReference type="PROSITE" id="PS51273">
    <property type="entry name" value="GATASE_TYPE_1"/>
    <property type="match status" value="1"/>
</dbReference>
<sequence length="200" mass="21262">MADRAPYRIGLTMRQVSAPGYEEPRDALAQDWAGFMAAALPGTPWMPLPNLGAERITAYCTNWGINGLLLTGGDDPGATPLRDETERALLDWAGVEGHPVLGICRGMQMMAIWAGASLTGVAGHVATRHAVTGRDGTVNSYHASSITGPIPGFRPAAVAEDGTVEAIAAEGRAMSGIMWHPEREARPDPQDIALFRKVFS</sequence>
<dbReference type="InterPro" id="IPR044668">
    <property type="entry name" value="PuuD-like"/>
</dbReference>
<reference evidence="1 2" key="1">
    <citation type="submission" date="2020-08" db="EMBL/GenBank/DDBJ databases">
        <title>Genomic Encyclopedia of Type Strains, Phase IV (KMG-IV): sequencing the most valuable type-strain genomes for metagenomic binning, comparative biology and taxonomic classification.</title>
        <authorList>
            <person name="Goeker M."/>
        </authorList>
    </citation>
    <scope>NUCLEOTIDE SEQUENCE [LARGE SCALE GENOMIC DNA]</scope>
    <source>
        <strain evidence="1 2">DSM 103377</strain>
    </source>
</reference>
<dbReference type="AlphaFoldDB" id="A0A840X4N0"/>
<dbReference type="Gene3D" id="3.40.50.880">
    <property type="match status" value="1"/>
</dbReference>
<dbReference type="PANTHER" id="PTHR43235:SF1">
    <property type="entry name" value="GLUTAMINE AMIDOTRANSFERASE PB2B2.05-RELATED"/>
    <property type="match status" value="1"/>
</dbReference>
<dbReference type="SUPFAM" id="SSF52317">
    <property type="entry name" value="Class I glutamine amidotransferase-like"/>
    <property type="match status" value="1"/>
</dbReference>
<comment type="caution">
    <text evidence="1">The sequence shown here is derived from an EMBL/GenBank/DDBJ whole genome shotgun (WGS) entry which is preliminary data.</text>
</comment>
<dbReference type="GO" id="GO:0005829">
    <property type="term" value="C:cytosol"/>
    <property type="evidence" value="ECO:0007669"/>
    <property type="project" value="TreeGrafter"/>
</dbReference>
<organism evidence="1 2">
    <name type="scientific">Rubricella aquisinus</name>
    <dbReference type="NCBI Taxonomy" id="2028108"/>
    <lineage>
        <taxon>Bacteria</taxon>
        <taxon>Pseudomonadati</taxon>
        <taxon>Pseudomonadota</taxon>
        <taxon>Alphaproteobacteria</taxon>
        <taxon>Rhodobacterales</taxon>
        <taxon>Paracoccaceae</taxon>
        <taxon>Rubricella</taxon>
    </lineage>
</organism>
<dbReference type="RefSeq" id="WP_184010488.1">
    <property type="nucleotide sequence ID" value="NZ_JACIJS010000004.1"/>
</dbReference>
<evidence type="ECO:0000313" key="2">
    <source>
        <dbReference type="Proteomes" id="UP000553766"/>
    </source>
</evidence>
<evidence type="ECO:0000313" key="1">
    <source>
        <dbReference type="EMBL" id="MBB5515637.1"/>
    </source>
</evidence>
<name>A0A840X4N0_9RHOB</name>
<dbReference type="GO" id="GO:0016740">
    <property type="term" value="F:transferase activity"/>
    <property type="evidence" value="ECO:0007669"/>
    <property type="project" value="UniProtKB-KW"/>
</dbReference>
<accession>A0A840X4N0</accession>
<gene>
    <name evidence="1" type="ORF">FHS89_001649</name>
</gene>
<keyword evidence="1" id="KW-0315">Glutamine amidotransferase</keyword>
<dbReference type="InterPro" id="IPR029062">
    <property type="entry name" value="Class_I_gatase-like"/>
</dbReference>
<proteinExistence type="predicted"/>
<dbReference type="GO" id="GO:0016811">
    <property type="term" value="F:hydrolase activity, acting on carbon-nitrogen (but not peptide) bonds, in linear amides"/>
    <property type="evidence" value="ECO:0007669"/>
    <property type="project" value="InterPro"/>
</dbReference>
<keyword evidence="2" id="KW-1185">Reference proteome</keyword>
<keyword evidence="1" id="KW-0808">Transferase</keyword>
<dbReference type="Proteomes" id="UP000553766">
    <property type="component" value="Unassembled WGS sequence"/>
</dbReference>
<protein>
    <submittedName>
        <fullName evidence="1">Putative glutamine amidotransferase</fullName>
    </submittedName>
</protein>
<dbReference type="PANTHER" id="PTHR43235">
    <property type="entry name" value="GLUTAMINE AMIDOTRANSFERASE PB2B2.05-RELATED"/>
    <property type="match status" value="1"/>
</dbReference>
<dbReference type="Pfam" id="PF07722">
    <property type="entry name" value="Peptidase_C26"/>
    <property type="match status" value="2"/>
</dbReference>
<dbReference type="EMBL" id="JACIJS010000004">
    <property type="protein sequence ID" value="MBB5515637.1"/>
    <property type="molecule type" value="Genomic_DNA"/>
</dbReference>